<dbReference type="PANTHER" id="PTHR13914">
    <property type="entry name" value="PROLINE OXIDASE"/>
    <property type="match status" value="1"/>
</dbReference>
<evidence type="ECO:0000256" key="4">
    <source>
        <dbReference type="ARBA" id="ARBA00023062"/>
    </source>
</evidence>
<comment type="cofactor">
    <cofactor evidence="5">
        <name>FAD</name>
        <dbReference type="ChEBI" id="CHEBI:57692"/>
    </cofactor>
</comment>
<proteinExistence type="inferred from homology"/>
<feature type="domain" description="Proline dehydrogenase" evidence="6">
    <location>
        <begin position="236"/>
        <end position="541"/>
    </location>
</feature>
<dbReference type="EMBL" id="JAUEPR010000007">
    <property type="protein sequence ID" value="KAK0482429.1"/>
    <property type="molecule type" value="Genomic_DNA"/>
</dbReference>
<evidence type="ECO:0000256" key="5">
    <source>
        <dbReference type="RuleBase" id="RU364054"/>
    </source>
</evidence>
<dbReference type="Proteomes" id="UP001175227">
    <property type="component" value="Unassembled WGS sequence"/>
</dbReference>
<comment type="similarity">
    <text evidence="1 5">Belongs to the proline oxidase family.</text>
</comment>
<reference evidence="7" key="1">
    <citation type="submission" date="2023-06" db="EMBL/GenBank/DDBJ databases">
        <authorList>
            <consortium name="Lawrence Berkeley National Laboratory"/>
            <person name="Ahrendt S."/>
            <person name="Sahu N."/>
            <person name="Indic B."/>
            <person name="Wong-Bajracharya J."/>
            <person name="Merenyi Z."/>
            <person name="Ke H.-M."/>
            <person name="Monk M."/>
            <person name="Kocsube S."/>
            <person name="Drula E."/>
            <person name="Lipzen A."/>
            <person name="Balint B."/>
            <person name="Henrissat B."/>
            <person name="Andreopoulos B."/>
            <person name="Martin F.M."/>
            <person name="Harder C.B."/>
            <person name="Rigling D."/>
            <person name="Ford K.L."/>
            <person name="Foster G.D."/>
            <person name="Pangilinan J."/>
            <person name="Papanicolaou A."/>
            <person name="Barry K."/>
            <person name="LaButti K."/>
            <person name="Viragh M."/>
            <person name="Koriabine M."/>
            <person name="Yan M."/>
            <person name="Riley R."/>
            <person name="Champramary S."/>
            <person name="Plett K.L."/>
            <person name="Tsai I.J."/>
            <person name="Slot J."/>
            <person name="Sipos G."/>
            <person name="Plett J."/>
            <person name="Nagy L.G."/>
            <person name="Grigoriev I.V."/>
        </authorList>
    </citation>
    <scope>NUCLEOTIDE SEQUENCE</scope>
    <source>
        <strain evidence="7">ICMP 16352</strain>
    </source>
</reference>
<keyword evidence="5" id="KW-0285">Flavoprotein</keyword>
<dbReference type="SUPFAM" id="SSF51730">
    <property type="entry name" value="FAD-linked oxidoreductase"/>
    <property type="match status" value="1"/>
</dbReference>
<accession>A0AA39UH74</accession>
<keyword evidence="4 5" id="KW-0642">Proline metabolism</keyword>
<dbReference type="PANTHER" id="PTHR13914:SF0">
    <property type="entry name" value="PROLINE DEHYDROGENASE 1, MITOCHONDRIAL"/>
    <property type="match status" value="1"/>
</dbReference>
<dbReference type="GO" id="GO:0004657">
    <property type="term" value="F:proline dehydrogenase activity"/>
    <property type="evidence" value="ECO:0007669"/>
    <property type="project" value="UniProtKB-EC"/>
</dbReference>
<organism evidence="7 8">
    <name type="scientific">Armillaria novae-zelandiae</name>
    <dbReference type="NCBI Taxonomy" id="153914"/>
    <lineage>
        <taxon>Eukaryota</taxon>
        <taxon>Fungi</taxon>
        <taxon>Dikarya</taxon>
        <taxon>Basidiomycota</taxon>
        <taxon>Agaricomycotina</taxon>
        <taxon>Agaricomycetes</taxon>
        <taxon>Agaricomycetidae</taxon>
        <taxon>Agaricales</taxon>
        <taxon>Marasmiineae</taxon>
        <taxon>Physalacriaceae</taxon>
        <taxon>Armillaria</taxon>
    </lineage>
</organism>
<dbReference type="AlphaFoldDB" id="A0AA39UH74"/>
<dbReference type="GO" id="GO:0071949">
    <property type="term" value="F:FAD binding"/>
    <property type="evidence" value="ECO:0007669"/>
    <property type="project" value="TreeGrafter"/>
</dbReference>
<evidence type="ECO:0000256" key="1">
    <source>
        <dbReference type="ARBA" id="ARBA00005869"/>
    </source>
</evidence>
<dbReference type="Pfam" id="PF01619">
    <property type="entry name" value="Pro_dh"/>
    <property type="match status" value="1"/>
</dbReference>
<evidence type="ECO:0000313" key="8">
    <source>
        <dbReference type="Proteomes" id="UP001175227"/>
    </source>
</evidence>
<evidence type="ECO:0000313" key="7">
    <source>
        <dbReference type="EMBL" id="KAK0482429.1"/>
    </source>
</evidence>
<dbReference type="EC" id="1.5.5.2" evidence="2 5"/>
<comment type="function">
    <text evidence="5">Converts proline to delta-1-pyrroline-5-carboxylate.</text>
</comment>
<dbReference type="InterPro" id="IPR015659">
    <property type="entry name" value="Proline_oxidase"/>
</dbReference>
<dbReference type="Gene3D" id="3.20.20.220">
    <property type="match status" value="1"/>
</dbReference>
<comment type="catalytic activity">
    <reaction evidence="5">
        <text>L-proline + a quinone = (S)-1-pyrroline-5-carboxylate + a quinol + H(+)</text>
        <dbReference type="Rhea" id="RHEA:23784"/>
        <dbReference type="ChEBI" id="CHEBI:15378"/>
        <dbReference type="ChEBI" id="CHEBI:17388"/>
        <dbReference type="ChEBI" id="CHEBI:24646"/>
        <dbReference type="ChEBI" id="CHEBI:60039"/>
        <dbReference type="ChEBI" id="CHEBI:132124"/>
        <dbReference type="EC" id="1.5.5.2"/>
    </reaction>
</comment>
<evidence type="ECO:0000256" key="3">
    <source>
        <dbReference type="ARBA" id="ARBA00023002"/>
    </source>
</evidence>
<gene>
    <name evidence="7" type="ORF">IW261DRAFT_1550328</name>
</gene>
<evidence type="ECO:0000256" key="2">
    <source>
        <dbReference type="ARBA" id="ARBA00012695"/>
    </source>
</evidence>
<name>A0AA39UH74_9AGAR</name>
<dbReference type="GO" id="GO:0010133">
    <property type="term" value="P:L-proline catabolic process to L-glutamate"/>
    <property type="evidence" value="ECO:0007669"/>
    <property type="project" value="TreeGrafter"/>
</dbReference>
<keyword evidence="3 5" id="KW-0560">Oxidoreductase</keyword>
<keyword evidence="5" id="KW-0274">FAD</keyword>
<dbReference type="GO" id="GO:0005739">
    <property type="term" value="C:mitochondrion"/>
    <property type="evidence" value="ECO:0007669"/>
    <property type="project" value="TreeGrafter"/>
</dbReference>
<sequence length="564" mass="61648">MNHVISTGKAFFSCPLTTTKLTSDLAISLPYVFGYPYSTLWSKIGARGHSDSRASLKTSRLRIGAISGGILLATGVGLSSSPIYADSDYGDATNSEPNTPLRELVRSYIVYTMCSFPVLIDLSPTMLDVLTSIPGVKQVTEALVRITFFDQFVGGDTALQTLPLLKNLRSANKGALFAYSVEVDEHEATAAAASPKKVSQPVHKRIVNEMVHCIDVAADFEDGIVAGATAGRRTWVAIKLSALLPDANALLHYSTALLASRPKSSVPFPGCPHASDLDILYAPIGSLKSDLTEDDIKSLRELHSDLNRICKRAKERGVKIIIDAEYSWYQPAIDALQLALMREFNKLGGSNDVQPLIYGTFQAYLRRTQPYLEQSFKDANAGNYSLGVKLVRGAYHPRETIAHRSHQSGKPSLGKQDACYNVCAKMLIGELKEDLGRKAQTMGILFGTHNWTSCELILKELVVTGLAKRVEGEEEGVVSLGDEVTERLTIGQLFGMSDALTDYLVGRTRSSTPMIIKYVPYGALSEVMPYLSRRAIENKSVLGDGQASEERRRAGSQIWKRIFG</sequence>
<evidence type="ECO:0000259" key="6">
    <source>
        <dbReference type="Pfam" id="PF01619"/>
    </source>
</evidence>
<dbReference type="InterPro" id="IPR029041">
    <property type="entry name" value="FAD-linked_oxidoreductase-like"/>
</dbReference>
<keyword evidence="8" id="KW-1185">Reference proteome</keyword>
<comment type="caution">
    <text evidence="7">The sequence shown here is derived from an EMBL/GenBank/DDBJ whole genome shotgun (WGS) entry which is preliminary data.</text>
</comment>
<protein>
    <recommendedName>
        <fullName evidence="2 5">Proline dehydrogenase</fullName>
        <ecNumber evidence="2 5">1.5.5.2</ecNumber>
    </recommendedName>
</protein>
<dbReference type="InterPro" id="IPR002872">
    <property type="entry name" value="Proline_DH_dom"/>
</dbReference>